<dbReference type="AlphaFoldDB" id="A0A382F6Z8"/>
<keyword evidence="1" id="KW-0812">Transmembrane</keyword>
<gene>
    <name evidence="2" type="ORF">METZ01_LOCUS211584</name>
</gene>
<evidence type="ECO:0000256" key="1">
    <source>
        <dbReference type="SAM" id="Phobius"/>
    </source>
</evidence>
<sequence>VQPATLNSSEHIAPGPAALVIVFVTALMDSIGFGIMLPVLPELLMEING</sequence>
<evidence type="ECO:0008006" key="3">
    <source>
        <dbReference type="Google" id="ProtNLM"/>
    </source>
</evidence>
<feature type="transmembrane region" description="Helical" evidence="1">
    <location>
        <begin position="17"/>
        <end position="40"/>
    </location>
</feature>
<dbReference type="EMBL" id="UINC01048326">
    <property type="protein sequence ID" value="SVB58730.1"/>
    <property type="molecule type" value="Genomic_DNA"/>
</dbReference>
<feature type="non-terminal residue" evidence="2">
    <location>
        <position position="49"/>
    </location>
</feature>
<protein>
    <recommendedName>
        <fullName evidence="3">Major facilitator superfamily (MFS) profile domain-containing protein</fullName>
    </recommendedName>
</protein>
<organism evidence="2">
    <name type="scientific">marine metagenome</name>
    <dbReference type="NCBI Taxonomy" id="408172"/>
    <lineage>
        <taxon>unclassified sequences</taxon>
        <taxon>metagenomes</taxon>
        <taxon>ecological metagenomes</taxon>
    </lineage>
</organism>
<proteinExistence type="predicted"/>
<name>A0A382F6Z8_9ZZZZ</name>
<accession>A0A382F6Z8</accession>
<keyword evidence="1" id="KW-1133">Transmembrane helix</keyword>
<evidence type="ECO:0000313" key="2">
    <source>
        <dbReference type="EMBL" id="SVB58730.1"/>
    </source>
</evidence>
<reference evidence="2" key="1">
    <citation type="submission" date="2018-05" db="EMBL/GenBank/DDBJ databases">
        <authorList>
            <person name="Lanie J.A."/>
            <person name="Ng W.-L."/>
            <person name="Kazmierczak K.M."/>
            <person name="Andrzejewski T.M."/>
            <person name="Davidsen T.M."/>
            <person name="Wayne K.J."/>
            <person name="Tettelin H."/>
            <person name="Glass J.I."/>
            <person name="Rusch D."/>
            <person name="Podicherti R."/>
            <person name="Tsui H.-C.T."/>
            <person name="Winkler M.E."/>
        </authorList>
    </citation>
    <scope>NUCLEOTIDE SEQUENCE</scope>
</reference>
<feature type="non-terminal residue" evidence="2">
    <location>
        <position position="1"/>
    </location>
</feature>
<keyword evidence="1" id="KW-0472">Membrane</keyword>